<dbReference type="PROSITE" id="PS00175">
    <property type="entry name" value="PG_MUTASE"/>
    <property type="match status" value="1"/>
</dbReference>
<reference evidence="1 2" key="1">
    <citation type="journal article" date="2019" name="Appl. Microbiol. Biotechnol.">
        <title>Differential efficiency of wild type rhizogenic strains for rol gene transformation of plants.</title>
        <authorList>
            <person name="Desmet S."/>
            <person name="De Keyser E."/>
            <person name="Van Vaerenbergh J."/>
            <person name="Baeyen S."/>
            <person name="Van Huylenbroeck J."/>
            <person name="Geelen D."/>
            <person name="Dhooghe E."/>
        </authorList>
    </citation>
    <scope>NUCLEOTIDE SEQUENCE [LARGE SCALE GENOMIC DNA]</scope>
    <source>
        <strain evidence="1 2">GBBC3283</strain>
    </source>
</reference>
<evidence type="ECO:0000313" key="1">
    <source>
        <dbReference type="EMBL" id="TRA83800.1"/>
    </source>
</evidence>
<dbReference type="Pfam" id="PF00300">
    <property type="entry name" value="His_Phos_1"/>
    <property type="match status" value="1"/>
</dbReference>
<gene>
    <name evidence="1" type="ORF">EXN23_24165</name>
</gene>
<proteinExistence type="predicted"/>
<dbReference type="CDD" id="cd07067">
    <property type="entry name" value="HP_PGM_like"/>
    <property type="match status" value="1"/>
</dbReference>
<dbReference type="SMART" id="SM00855">
    <property type="entry name" value="PGAM"/>
    <property type="match status" value="1"/>
</dbReference>
<evidence type="ECO:0008006" key="3">
    <source>
        <dbReference type="Google" id="ProtNLM"/>
    </source>
</evidence>
<dbReference type="Proteomes" id="UP000319481">
    <property type="component" value="Unassembled WGS sequence"/>
</dbReference>
<dbReference type="InterPro" id="IPR013078">
    <property type="entry name" value="His_Pase_superF_clade-1"/>
</dbReference>
<sequence length="61" mass="7024">MSRPTIYLLRHGETVWNSLGRFQWQLDSPLTQRGIEQADHVAHLRRGCETEAGRAHTADRP</sequence>
<dbReference type="InterPro" id="IPR001345">
    <property type="entry name" value="PG/BPGM_mutase_AS"/>
</dbReference>
<keyword evidence="2" id="KW-1185">Reference proteome</keyword>
<organism evidence="1 2">
    <name type="scientific">Agrobacterium salinitolerans</name>
    <dbReference type="NCBI Taxonomy" id="1183413"/>
    <lineage>
        <taxon>Bacteria</taxon>
        <taxon>Pseudomonadati</taxon>
        <taxon>Pseudomonadota</taxon>
        <taxon>Alphaproteobacteria</taxon>
        <taxon>Hyphomicrobiales</taxon>
        <taxon>Rhizobiaceae</taxon>
        <taxon>Rhizobium/Agrobacterium group</taxon>
        <taxon>Agrobacterium</taxon>
    </lineage>
</organism>
<dbReference type="EMBL" id="SGNZ01000019">
    <property type="protein sequence ID" value="TRA83800.1"/>
    <property type="molecule type" value="Genomic_DNA"/>
</dbReference>
<name>A0ABY3BM32_9HYPH</name>
<dbReference type="Gene3D" id="3.40.50.1240">
    <property type="entry name" value="Phosphoglycerate mutase-like"/>
    <property type="match status" value="1"/>
</dbReference>
<protein>
    <recommendedName>
        <fullName evidence="3">Histidine phosphatase family protein</fullName>
    </recommendedName>
</protein>
<comment type="caution">
    <text evidence="1">The sequence shown here is derived from an EMBL/GenBank/DDBJ whole genome shotgun (WGS) entry which is preliminary data.</text>
</comment>
<dbReference type="InterPro" id="IPR029033">
    <property type="entry name" value="His_PPase_superfam"/>
</dbReference>
<accession>A0ABY3BM32</accession>
<evidence type="ECO:0000313" key="2">
    <source>
        <dbReference type="Proteomes" id="UP000319481"/>
    </source>
</evidence>
<dbReference type="SUPFAM" id="SSF53254">
    <property type="entry name" value="Phosphoglycerate mutase-like"/>
    <property type="match status" value="1"/>
</dbReference>